<dbReference type="Ensembl" id="ENSSDUT00000002200.1">
    <property type="protein sequence ID" value="ENSSDUP00000002137.1"/>
    <property type="gene ID" value="ENSSDUG00000001664.1"/>
</dbReference>
<keyword evidence="1" id="KW-0472">Membrane</keyword>
<dbReference type="InterPro" id="IPR007110">
    <property type="entry name" value="Ig-like_dom"/>
</dbReference>
<dbReference type="OMA" id="FLSVTWY"/>
<dbReference type="InterPro" id="IPR013106">
    <property type="entry name" value="Ig_V-set"/>
</dbReference>
<keyword evidence="1" id="KW-1133">Transmembrane helix</keyword>
<protein>
    <submittedName>
        <fullName evidence="3">Si:dkey-109a10.2</fullName>
    </submittedName>
</protein>
<dbReference type="PROSITE" id="PS50835">
    <property type="entry name" value="IG_LIKE"/>
    <property type="match status" value="1"/>
</dbReference>
<dbReference type="InterPro" id="IPR036179">
    <property type="entry name" value="Ig-like_dom_sf"/>
</dbReference>
<dbReference type="Gene3D" id="2.60.40.10">
    <property type="entry name" value="Immunoglobulins"/>
    <property type="match status" value="1"/>
</dbReference>
<dbReference type="GeneTree" id="ENSGT00990000203733"/>
<feature type="domain" description="Ig-like" evidence="2">
    <location>
        <begin position="25"/>
        <end position="118"/>
    </location>
</feature>
<reference evidence="3" key="2">
    <citation type="submission" date="2025-09" db="UniProtKB">
        <authorList>
            <consortium name="Ensembl"/>
        </authorList>
    </citation>
    <scope>IDENTIFICATION</scope>
</reference>
<dbReference type="Pfam" id="PF07686">
    <property type="entry name" value="V-set"/>
    <property type="match status" value="1"/>
</dbReference>
<accession>A0A3B4T844</accession>
<dbReference type="SMART" id="SM00409">
    <property type="entry name" value="IG"/>
    <property type="match status" value="1"/>
</dbReference>
<name>A0A3B4T844_SERDU</name>
<organism evidence="3 4">
    <name type="scientific">Seriola dumerili</name>
    <name type="common">Greater amberjack</name>
    <name type="synonym">Caranx dumerili</name>
    <dbReference type="NCBI Taxonomy" id="41447"/>
    <lineage>
        <taxon>Eukaryota</taxon>
        <taxon>Metazoa</taxon>
        <taxon>Chordata</taxon>
        <taxon>Craniata</taxon>
        <taxon>Vertebrata</taxon>
        <taxon>Euteleostomi</taxon>
        <taxon>Actinopterygii</taxon>
        <taxon>Neopterygii</taxon>
        <taxon>Teleostei</taxon>
        <taxon>Neoteleostei</taxon>
        <taxon>Acanthomorphata</taxon>
        <taxon>Carangaria</taxon>
        <taxon>Carangiformes</taxon>
        <taxon>Carangidae</taxon>
        <taxon>Seriola</taxon>
    </lineage>
</organism>
<evidence type="ECO:0000256" key="1">
    <source>
        <dbReference type="SAM" id="Phobius"/>
    </source>
</evidence>
<evidence type="ECO:0000313" key="4">
    <source>
        <dbReference type="Proteomes" id="UP000261420"/>
    </source>
</evidence>
<evidence type="ECO:0000313" key="3">
    <source>
        <dbReference type="Ensembl" id="ENSSDUP00000002137.1"/>
    </source>
</evidence>
<dbReference type="InterPro" id="IPR003599">
    <property type="entry name" value="Ig_sub"/>
</dbReference>
<sequence>MLEELFFFSTHTQNRYQVGIQAHCNQNVSLKCSGDDIDNMDFLSVTWYKLKDDGQVGIIRRDKGENITHPYDSASVAQFGENYSLLLPRVKPEDSGTYECAISANIGQQNLNFEVSLTINECVTQPELTTMATVSNTTQSILACNIQVEDLPVIWSITGYVAVSFVKIVLCVISIWVIRIRSSNRQQRRW</sequence>
<reference evidence="3" key="1">
    <citation type="submission" date="2025-08" db="UniProtKB">
        <authorList>
            <consortium name="Ensembl"/>
        </authorList>
    </citation>
    <scope>IDENTIFICATION</scope>
</reference>
<dbReference type="AlphaFoldDB" id="A0A3B4T844"/>
<feature type="transmembrane region" description="Helical" evidence="1">
    <location>
        <begin position="153"/>
        <end position="178"/>
    </location>
</feature>
<proteinExistence type="predicted"/>
<dbReference type="InterPro" id="IPR013783">
    <property type="entry name" value="Ig-like_fold"/>
</dbReference>
<keyword evidence="4" id="KW-1185">Reference proteome</keyword>
<dbReference type="PANTHER" id="PTHR15193">
    <property type="entry name" value="CD83 ANTIGEN"/>
    <property type="match status" value="1"/>
</dbReference>
<dbReference type="Proteomes" id="UP000261420">
    <property type="component" value="Unplaced"/>
</dbReference>
<dbReference type="SUPFAM" id="SSF48726">
    <property type="entry name" value="Immunoglobulin"/>
    <property type="match status" value="1"/>
</dbReference>
<dbReference type="PANTHER" id="PTHR15193:SF2">
    <property type="match status" value="1"/>
</dbReference>
<keyword evidence="1" id="KW-0812">Transmembrane</keyword>
<evidence type="ECO:0000259" key="2">
    <source>
        <dbReference type="PROSITE" id="PS50835"/>
    </source>
</evidence>